<feature type="signal peptide" evidence="12">
    <location>
        <begin position="1"/>
        <end position="17"/>
    </location>
</feature>
<protein>
    <recommendedName>
        <fullName evidence="4">endo-1,4-beta-xylanase</fullName>
        <ecNumber evidence="4">3.2.1.8</ecNumber>
    </recommendedName>
</protein>
<dbReference type="Gene3D" id="2.60.120.180">
    <property type="match status" value="1"/>
</dbReference>
<sequence length="229" mass="25287">MLSLATAILAILSAVVAAPQPHIEERQNSFNAIQNWANDFADVTFKNNAGGNFNVTWDNNPGGNFVVGKGYRPGRDMLFNYTGTFKVNGWAYLALRAVLIILSQKVGKHNPSDNASANYFGTLDSDGATYEIWQKERTNAPSIIGDNTDFQQYWSIRTKMHCGGTINTGNHFRAWEAAGLKLGKQNYMVMGIEGQQGSGEADITKCQEDEYEADFDKGSGYHNESNDDH</sequence>
<reference evidence="15" key="1">
    <citation type="journal article" date="2007" name="Plant Cell">
        <title>Dothideomycete-plant interactions illuminated by genome sequencing and EST analysis of the wheat pathogen Stagonospora nodorum.</title>
        <authorList>
            <person name="Hane J.K."/>
            <person name="Lowe R.G."/>
            <person name="Solomon P.S."/>
            <person name="Tan K.C."/>
            <person name="Schoch C.L."/>
            <person name="Spatafora J.W."/>
            <person name="Crous P.W."/>
            <person name="Kodira C."/>
            <person name="Birren B.W."/>
            <person name="Galagan J.E."/>
            <person name="Torriani S.F."/>
            <person name="McDonald B.A."/>
            <person name="Oliver R.P."/>
        </authorList>
    </citation>
    <scope>NUCLEOTIDE SEQUENCE [LARGE SCALE GENOMIC DNA]</scope>
    <source>
        <strain evidence="15">SN15 / ATCC MYA-4574 / FGSC 10173</strain>
    </source>
</reference>
<dbReference type="Pfam" id="PF00457">
    <property type="entry name" value="Glyco_hydro_11"/>
    <property type="match status" value="1"/>
</dbReference>
<evidence type="ECO:0000256" key="8">
    <source>
        <dbReference type="ARBA" id="ARBA00023295"/>
    </source>
</evidence>
<gene>
    <name evidence="14" type="ORF">SNOG_08604</name>
</gene>
<dbReference type="GO" id="GO:0045493">
    <property type="term" value="P:xylan catabolic process"/>
    <property type="evidence" value="ECO:0000318"/>
    <property type="project" value="GO_Central"/>
</dbReference>
<dbReference type="SUPFAM" id="SSF49899">
    <property type="entry name" value="Concanavalin A-like lectins/glucanases"/>
    <property type="match status" value="1"/>
</dbReference>
<dbReference type="VEuPathDB" id="FungiDB:JI435_086040"/>
<dbReference type="InParanoid" id="Q0UI10"/>
<evidence type="ECO:0000256" key="1">
    <source>
        <dbReference type="ARBA" id="ARBA00000681"/>
    </source>
</evidence>
<evidence type="ECO:0000259" key="13">
    <source>
        <dbReference type="PROSITE" id="PS51761"/>
    </source>
</evidence>
<dbReference type="InterPro" id="IPR013319">
    <property type="entry name" value="GH11/12"/>
</dbReference>
<dbReference type="PROSITE" id="PS51761">
    <property type="entry name" value="GH11_3"/>
    <property type="match status" value="1"/>
</dbReference>
<evidence type="ECO:0000256" key="5">
    <source>
        <dbReference type="ARBA" id="ARBA00022651"/>
    </source>
</evidence>
<evidence type="ECO:0000256" key="4">
    <source>
        <dbReference type="ARBA" id="ARBA00012590"/>
    </source>
</evidence>
<dbReference type="EC" id="3.2.1.8" evidence="4"/>
<keyword evidence="12" id="KW-0732">Signal</keyword>
<comment type="pathway">
    <text evidence="2">Glycan degradation; xylan degradation.</text>
</comment>
<feature type="chain" id="PRO_5004177909" description="endo-1,4-beta-xylanase" evidence="12">
    <location>
        <begin position="18"/>
        <end position="229"/>
    </location>
</feature>
<name>Q0UI10_PHANO</name>
<dbReference type="KEGG" id="pno:SNOG_08604"/>
<evidence type="ECO:0000256" key="12">
    <source>
        <dbReference type="SAM" id="SignalP"/>
    </source>
</evidence>
<dbReference type="UniPathway" id="UPA00114"/>
<dbReference type="eggNOG" id="ENOG502RXA7">
    <property type="taxonomic scope" value="Eukaryota"/>
</dbReference>
<dbReference type="EMBL" id="CH445337">
    <property type="protein sequence ID" value="EAT83772.2"/>
    <property type="molecule type" value="Genomic_DNA"/>
</dbReference>
<dbReference type="GeneID" id="5975812"/>
<feature type="region of interest" description="Disordered" evidence="11">
    <location>
        <begin position="198"/>
        <end position="229"/>
    </location>
</feature>
<dbReference type="AlphaFoldDB" id="Q0UI10"/>
<keyword evidence="8" id="KW-0326">Glycosidase</keyword>
<dbReference type="PANTHER" id="PTHR46828:SF2">
    <property type="entry name" value="ENDO-1,4-BETA-XYLANASE A-RELATED"/>
    <property type="match status" value="1"/>
</dbReference>
<keyword evidence="5" id="KW-0858">Xylan degradation</keyword>
<accession>Q0UI10</accession>
<keyword evidence="6" id="KW-0378">Hydrolase</keyword>
<dbReference type="InterPro" id="IPR013320">
    <property type="entry name" value="ConA-like_dom_sf"/>
</dbReference>
<keyword evidence="7" id="KW-0119">Carbohydrate metabolism</keyword>
<evidence type="ECO:0000256" key="10">
    <source>
        <dbReference type="PROSITE-ProRule" id="PRU01097"/>
    </source>
</evidence>
<feature type="compositionally biased region" description="Basic and acidic residues" evidence="11">
    <location>
        <begin position="202"/>
        <end position="229"/>
    </location>
</feature>
<evidence type="ECO:0000256" key="11">
    <source>
        <dbReference type="SAM" id="MobiDB-lite"/>
    </source>
</evidence>
<dbReference type="Proteomes" id="UP000001055">
    <property type="component" value="Unassembled WGS sequence"/>
</dbReference>
<evidence type="ECO:0000256" key="3">
    <source>
        <dbReference type="ARBA" id="ARBA00007792"/>
    </source>
</evidence>
<dbReference type="HOGENOM" id="CLU_052631_3_2_1"/>
<evidence type="ECO:0000256" key="7">
    <source>
        <dbReference type="ARBA" id="ARBA00023277"/>
    </source>
</evidence>
<comment type="caution">
    <text evidence="10">Lacks conserved residue(s) required for the propagation of feature annotation.</text>
</comment>
<dbReference type="InterPro" id="IPR033123">
    <property type="entry name" value="GH11_dom"/>
</dbReference>
<evidence type="ECO:0000256" key="9">
    <source>
        <dbReference type="ARBA" id="ARBA00023326"/>
    </source>
</evidence>
<keyword evidence="9" id="KW-0624">Polysaccharide degradation</keyword>
<dbReference type="PANTHER" id="PTHR46828">
    <property type="entry name" value="ENDO-1,4-BETA-XYLANASE A-RELATED"/>
    <property type="match status" value="1"/>
</dbReference>
<dbReference type="GO" id="GO:0031176">
    <property type="term" value="F:endo-1,4-beta-xylanase activity"/>
    <property type="evidence" value="ECO:0007669"/>
    <property type="project" value="UniProtKB-EC"/>
</dbReference>
<comment type="catalytic activity">
    <reaction evidence="1">
        <text>Endohydrolysis of (1-&gt;4)-beta-D-xylosidic linkages in xylans.</text>
        <dbReference type="EC" id="3.2.1.8"/>
    </reaction>
</comment>
<dbReference type="InterPro" id="IPR001137">
    <property type="entry name" value="Glyco_hydro_11"/>
</dbReference>
<organism evidence="14 15">
    <name type="scientific">Phaeosphaeria nodorum (strain SN15 / ATCC MYA-4574 / FGSC 10173)</name>
    <name type="common">Glume blotch fungus</name>
    <name type="synonym">Parastagonospora nodorum</name>
    <dbReference type="NCBI Taxonomy" id="321614"/>
    <lineage>
        <taxon>Eukaryota</taxon>
        <taxon>Fungi</taxon>
        <taxon>Dikarya</taxon>
        <taxon>Ascomycota</taxon>
        <taxon>Pezizomycotina</taxon>
        <taxon>Dothideomycetes</taxon>
        <taxon>Pleosporomycetidae</taxon>
        <taxon>Pleosporales</taxon>
        <taxon>Pleosporineae</taxon>
        <taxon>Phaeosphaeriaceae</taxon>
        <taxon>Parastagonospora</taxon>
    </lineage>
</organism>
<evidence type="ECO:0000256" key="6">
    <source>
        <dbReference type="ARBA" id="ARBA00022801"/>
    </source>
</evidence>
<dbReference type="RefSeq" id="XP_001798913.1">
    <property type="nucleotide sequence ID" value="XM_001798861.1"/>
</dbReference>
<comment type="similarity">
    <text evidence="3 10">Belongs to the glycosyl hydrolase 11 (cellulase G) family.</text>
</comment>
<feature type="domain" description="GH11" evidence="13">
    <location>
        <begin position="19"/>
        <end position="206"/>
    </location>
</feature>
<evidence type="ECO:0000313" key="15">
    <source>
        <dbReference type="Proteomes" id="UP000001055"/>
    </source>
</evidence>
<evidence type="ECO:0000256" key="2">
    <source>
        <dbReference type="ARBA" id="ARBA00004851"/>
    </source>
</evidence>
<evidence type="ECO:0000313" key="14">
    <source>
        <dbReference type="EMBL" id="EAT83772.2"/>
    </source>
</evidence>
<proteinExistence type="inferred from homology"/>